<proteinExistence type="predicted"/>
<organism evidence="1 2">
    <name type="scientific">Microbacterium resistens</name>
    <dbReference type="NCBI Taxonomy" id="156977"/>
    <lineage>
        <taxon>Bacteria</taxon>
        <taxon>Bacillati</taxon>
        <taxon>Actinomycetota</taxon>
        <taxon>Actinomycetes</taxon>
        <taxon>Micrococcales</taxon>
        <taxon>Microbacteriaceae</taxon>
        <taxon>Microbacterium</taxon>
    </lineage>
</organism>
<accession>A0ABY3RR18</accession>
<reference evidence="1 2" key="1">
    <citation type="submission" date="2023-01" db="EMBL/GenBank/DDBJ databases">
        <title>Characterization of estradiol degrading bacteria Microbacterium sp. MZT7 and reveal degrading genes through genome analysis.</title>
        <authorList>
            <person name="Hao P."/>
            <person name="Gao Y."/>
        </authorList>
    </citation>
    <scope>NUCLEOTIDE SEQUENCE [LARGE SCALE GENOMIC DNA]</scope>
    <source>
        <strain evidence="1 2">MZT7</strain>
    </source>
</reference>
<evidence type="ECO:0000313" key="2">
    <source>
        <dbReference type="Proteomes" id="UP001199642"/>
    </source>
</evidence>
<sequence length="173" mass="18186">MRAARRLLAGVLGLALLGIGAGIGTPMPVQETMAAYTDTERATAVATTIVLQPPTITGVPLCRSVLLGGDVVQITWTWPSATPPYNAFPVSNAQWKIGTGEWQSMPTTGPVNGVYTTTFTNSLLSGLLGSLLGQSFTAKFRTGIGAWTSATERTFTYTQGLLGPLTQPTCTYS</sequence>
<gene>
    <name evidence="1" type="ORF">K8F61_18020</name>
</gene>
<dbReference type="Proteomes" id="UP001199642">
    <property type="component" value="Chromosome"/>
</dbReference>
<protein>
    <submittedName>
        <fullName evidence="1">Uncharacterized protein</fullName>
    </submittedName>
</protein>
<name>A0ABY3RR18_9MICO</name>
<keyword evidence="2" id="KW-1185">Reference proteome</keyword>
<dbReference type="EMBL" id="CP082781">
    <property type="protein sequence ID" value="UGS26492.1"/>
    <property type="molecule type" value="Genomic_DNA"/>
</dbReference>
<dbReference type="RefSeq" id="WP_231820162.1">
    <property type="nucleotide sequence ID" value="NZ_CP082781.1"/>
</dbReference>
<evidence type="ECO:0000313" key="1">
    <source>
        <dbReference type="EMBL" id="UGS26492.1"/>
    </source>
</evidence>